<dbReference type="OrthoDB" id="9805504at2"/>
<keyword evidence="3" id="KW-0378">Hydrolase</keyword>
<evidence type="ECO:0000256" key="2">
    <source>
        <dbReference type="ARBA" id="ARBA00022759"/>
    </source>
</evidence>
<dbReference type="RefSeq" id="WP_011463608.1">
    <property type="nucleotide sequence ID" value="NC_007908.1"/>
</dbReference>
<accession>Q21YW3</accession>
<reference evidence="6" key="1">
    <citation type="submission" date="2006-02" db="EMBL/GenBank/DDBJ databases">
        <title>Complete sequence of chromosome of Rhodoferax ferrireducens DSM 15236.</title>
        <authorList>
            <person name="Copeland A."/>
            <person name="Lucas S."/>
            <person name="Lapidus A."/>
            <person name="Barry K."/>
            <person name="Detter J.C."/>
            <person name="Glavina del Rio T."/>
            <person name="Hammon N."/>
            <person name="Israni S."/>
            <person name="Pitluck S."/>
            <person name="Brettin T."/>
            <person name="Bruce D."/>
            <person name="Han C."/>
            <person name="Tapia R."/>
            <person name="Gilna P."/>
            <person name="Kiss H."/>
            <person name="Schmutz J."/>
            <person name="Larimer F."/>
            <person name="Land M."/>
            <person name="Kyrpides N."/>
            <person name="Ivanova N."/>
            <person name="Richardson P."/>
        </authorList>
    </citation>
    <scope>NUCLEOTIDE SEQUENCE [LARGE SCALE GENOMIC DNA]</scope>
    <source>
        <strain evidence="6">ATCC BAA-621 / DSM 15236 / T118</strain>
    </source>
</reference>
<dbReference type="Pfam" id="PF00565">
    <property type="entry name" value="SNase"/>
    <property type="match status" value="1"/>
</dbReference>
<dbReference type="SUPFAM" id="SSF50199">
    <property type="entry name" value="Staphylococcal nuclease"/>
    <property type="match status" value="1"/>
</dbReference>
<proteinExistence type="predicted"/>
<dbReference type="PROSITE" id="PS50830">
    <property type="entry name" value="TNASE_3"/>
    <property type="match status" value="1"/>
</dbReference>
<evidence type="ECO:0000256" key="3">
    <source>
        <dbReference type="ARBA" id="ARBA00022801"/>
    </source>
</evidence>
<evidence type="ECO:0000313" key="5">
    <source>
        <dbReference type="EMBL" id="ABD69040.1"/>
    </source>
</evidence>
<dbReference type="GO" id="GO:0016787">
    <property type="term" value="F:hydrolase activity"/>
    <property type="evidence" value="ECO:0007669"/>
    <property type="project" value="UniProtKB-KW"/>
</dbReference>
<dbReference type="PANTHER" id="PTHR12302">
    <property type="entry name" value="EBNA2 BINDING PROTEIN P100"/>
    <property type="match status" value="1"/>
</dbReference>
<dbReference type="InterPro" id="IPR035437">
    <property type="entry name" value="SNase_OB-fold_sf"/>
</dbReference>
<keyword evidence="2" id="KW-0255">Endonuclease</keyword>
<gene>
    <name evidence="5" type="ordered locus">Rfer_1306</name>
</gene>
<dbReference type="KEGG" id="rfr:Rfer_1306"/>
<dbReference type="eggNOG" id="COG1525">
    <property type="taxonomic scope" value="Bacteria"/>
</dbReference>
<evidence type="ECO:0000313" key="6">
    <source>
        <dbReference type="Proteomes" id="UP000008332"/>
    </source>
</evidence>
<dbReference type="GO" id="GO:0004519">
    <property type="term" value="F:endonuclease activity"/>
    <property type="evidence" value="ECO:0007669"/>
    <property type="project" value="UniProtKB-KW"/>
</dbReference>
<organism evidence="5 6">
    <name type="scientific">Albidiferax ferrireducens (strain ATCC BAA-621 / DSM 15236 / T118)</name>
    <name type="common">Rhodoferax ferrireducens</name>
    <dbReference type="NCBI Taxonomy" id="338969"/>
    <lineage>
        <taxon>Bacteria</taxon>
        <taxon>Pseudomonadati</taxon>
        <taxon>Pseudomonadota</taxon>
        <taxon>Betaproteobacteria</taxon>
        <taxon>Burkholderiales</taxon>
        <taxon>Comamonadaceae</taxon>
        <taxon>Rhodoferax</taxon>
    </lineage>
</organism>
<sequence length="175" mass="19568">MNQTILGHEPRKTVRFLLLVLFMAATHVQAKTIFTGNVSFVSDGDTLWVRPDAGGPPRKLRIDGIDAPEICQTGGEAAREVLRQLVLHQHVEVTIRRNDDYGRGLARIRLDGQDLGAQMVQAGQAWSYRWRRALGPYAAEEAVARQSRSGLFAADTTELPRDFRQRHGSCHDAPR</sequence>
<protein>
    <submittedName>
        <fullName evidence="5">Nuclease (SNase-like)</fullName>
    </submittedName>
</protein>
<dbReference type="SMART" id="SM00318">
    <property type="entry name" value="SNc"/>
    <property type="match status" value="1"/>
</dbReference>
<dbReference type="Proteomes" id="UP000008332">
    <property type="component" value="Chromosome"/>
</dbReference>
<name>Q21YW3_ALBFT</name>
<evidence type="ECO:0000259" key="4">
    <source>
        <dbReference type="PROSITE" id="PS50830"/>
    </source>
</evidence>
<dbReference type="EMBL" id="CP000267">
    <property type="protein sequence ID" value="ABD69040.1"/>
    <property type="molecule type" value="Genomic_DNA"/>
</dbReference>
<dbReference type="STRING" id="338969.Rfer_1306"/>
<feature type="domain" description="TNase-like" evidence="4">
    <location>
        <begin position="32"/>
        <end position="154"/>
    </location>
</feature>
<keyword evidence="1" id="KW-0540">Nuclease</keyword>
<dbReference type="AlphaFoldDB" id="Q21YW3"/>
<dbReference type="Gene3D" id="2.40.50.90">
    <property type="match status" value="1"/>
</dbReference>
<evidence type="ECO:0000256" key="1">
    <source>
        <dbReference type="ARBA" id="ARBA00022722"/>
    </source>
</evidence>
<dbReference type="PANTHER" id="PTHR12302:SF3">
    <property type="entry name" value="SERINE_THREONINE-PROTEIN KINASE 31"/>
    <property type="match status" value="1"/>
</dbReference>
<keyword evidence="6" id="KW-1185">Reference proteome</keyword>
<dbReference type="HOGENOM" id="CLU_046484_7_4_4"/>
<dbReference type="InterPro" id="IPR016071">
    <property type="entry name" value="Staphylococal_nuclease_OB-fold"/>
</dbReference>